<evidence type="ECO:0000313" key="1">
    <source>
        <dbReference type="EMBL" id="CAE6779140.1"/>
    </source>
</evidence>
<dbReference type="RefSeq" id="WP_213043458.1">
    <property type="nucleotide sequence ID" value="NZ_CAJNBJ010000017.1"/>
</dbReference>
<protein>
    <submittedName>
        <fullName evidence="1">Uncharacterized protein</fullName>
    </submittedName>
</protein>
<accession>A0ABM8RYP0</accession>
<sequence length="179" mass="20133">MMDNVKEDMLSLEAVVKLLWQHDVDSQDHFTAAAGGDYGFVCAWALPDGRFLVLCEHIGHSSYALSDHSDYLEQYLFHPGLLDEVAIAHRANVLGEDQVETAAMDDLGPFVVLRTRHYEVDEEEFERREYSDCAGEDLPGGAIKFRSYLEAQAWIDRAPASELDNDNDVPLTYKIVALP</sequence>
<comment type="caution">
    <text evidence="1">The sequence shown here is derived from an EMBL/GenBank/DDBJ whole genome shotgun (WGS) entry which is preliminary data.</text>
</comment>
<proteinExistence type="predicted"/>
<gene>
    <name evidence="1" type="ORF">NSPZN2_40667</name>
</gene>
<keyword evidence="2" id="KW-1185">Reference proteome</keyword>
<dbReference type="EMBL" id="CAJNBJ010000017">
    <property type="protein sequence ID" value="CAE6779140.1"/>
    <property type="molecule type" value="Genomic_DNA"/>
</dbReference>
<reference evidence="1 2" key="1">
    <citation type="submission" date="2021-02" db="EMBL/GenBank/DDBJ databases">
        <authorList>
            <person name="Han P."/>
        </authorList>
    </citation>
    <scope>NUCLEOTIDE SEQUENCE [LARGE SCALE GENOMIC DNA]</scope>
    <source>
        <strain evidence="1">Candidatus Nitrospira sp. ZN2</strain>
    </source>
</reference>
<name>A0ABM8RYP0_9BACT</name>
<dbReference type="Proteomes" id="UP000675880">
    <property type="component" value="Unassembled WGS sequence"/>
</dbReference>
<organism evidence="1 2">
    <name type="scientific">Nitrospira defluvii</name>
    <dbReference type="NCBI Taxonomy" id="330214"/>
    <lineage>
        <taxon>Bacteria</taxon>
        <taxon>Pseudomonadati</taxon>
        <taxon>Nitrospirota</taxon>
        <taxon>Nitrospiria</taxon>
        <taxon>Nitrospirales</taxon>
        <taxon>Nitrospiraceae</taxon>
        <taxon>Nitrospira</taxon>
    </lineage>
</organism>
<evidence type="ECO:0000313" key="2">
    <source>
        <dbReference type="Proteomes" id="UP000675880"/>
    </source>
</evidence>